<name>A0ABD1R930_9LAMI</name>
<keyword evidence="3" id="KW-1185">Reference proteome</keyword>
<organism evidence="2 3">
    <name type="scientific">Abeliophyllum distichum</name>
    <dbReference type="NCBI Taxonomy" id="126358"/>
    <lineage>
        <taxon>Eukaryota</taxon>
        <taxon>Viridiplantae</taxon>
        <taxon>Streptophyta</taxon>
        <taxon>Embryophyta</taxon>
        <taxon>Tracheophyta</taxon>
        <taxon>Spermatophyta</taxon>
        <taxon>Magnoliopsida</taxon>
        <taxon>eudicotyledons</taxon>
        <taxon>Gunneridae</taxon>
        <taxon>Pentapetalae</taxon>
        <taxon>asterids</taxon>
        <taxon>lamiids</taxon>
        <taxon>Lamiales</taxon>
        <taxon>Oleaceae</taxon>
        <taxon>Forsythieae</taxon>
        <taxon>Abeliophyllum</taxon>
    </lineage>
</organism>
<reference evidence="3" key="1">
    <citation type="submission" date="2024-07" db="EMBL/GenBank/DDBJ databases">
        <title>Two chromosome-level genome assemblies of Korean endemic species Abeliophyllum distichum and Forsythia ovata (Oleaceae).</title>
        <authorList>
            <person name="Jang H."/>
        </authorList>
    </citation>
    <scope>NUCLEOTIDE SEQUENCE [LARGE SCALE GENOMIC DNA]</scope>
</reference>
<dbReference type="PANTHER" id="PTHR13301">
    <property type="entry name" value="X-BOX TRANSCRIPTION FACTOR-RELATED"/>
    <property type="match status" value="1"/>
</dbReference>
<gene>
    <name evidence="2" type="ORF">Adt_29676</name>
</gene>
<dbReference type="Proteomes" id="UP001604336">
    <property type="component" value="Unassembled WGS sequence"/>
</dbReference>
<evidence type="ECO:0000313" key="2">
    <source>
        <dbReference type="EMBL" id="KAL2484920.1"/>
    </source>
</evidence>
<protein>
    <submittedName>
        <fullName evidence="2">Cellulose synthase-like protein E1</fullName>
    </submittedName>
</protein>
<evidence type="ECO:0000256" key="1">
    <source>
        <dbReference type="SAM" id="Phobius"/>
    </source>
</evidence>
<sequence>MWLYKRTSSYLFAVLDIIFKLGGYSNSGFIISAKVADQDVAQRYEQEKMEFGVTSPMFIVLSSVAMLNLFCLYGMLNKMMVIGEFKSVYKTMALQSLLCGVLVLINLPMYNALLFRRDKGQDAKLCYC</sequence>
<evidence type="ECO:0000313" key="3">
    <source>
        <dbReference type="Proteomes" id="UP001604336"/>
    </source>
</evidence>
<keyword evidence="1" id="KW-1133">Transmembrane helix</keyword>
<dbReference type="AlphaFoldDB" id="A0ABD1R930"/>
<feature type="transmembrane region" description="Helical" evidence="1">
    <location>
        <begin position="88"/>
        <end position="110"/>
    </location>
</feature>
<comment type="caution">
    <text evidence="2">The sequence shown here is derived from an EMBL/GenBank/DDBJ whole genome shotgun (WGS) entry which is preliminary data.</text>
</comment>
<keyword evidence="1" id="KW-0812">Transmembrane</keyword>
<feature type="transmembrane region" description="Helical" evidence="1">
    <location>
        <begin position="53"/>
        <end position="76"/>
    </location>
</feature>
<accession>A0ABD1R930</accession>
<feature type="transmembrane region" description="Helical" evidence="1">
    <location>
        <begin position="12"/>
        <end position="33"/>
    </location>
</feature>
<dbReference type="EMBL" id="JBFOLK010000009">
    <property type="protein sequence ID" value="KAL2484920.1"/>
    <property type="molecule type" value="Genomic_DNA"/>
</dbReference>
<keyword evidence="1" id="KW-0472">Membrane</keyword>
<proteinExistence type="predicted"/>